<dbReference type="GO" id="GO:0003676">
    <property type="term" value="F:nucleic acid binding"/>
    <property type="evidence" value="ECO:0007669"/>
    <property type="project" value="InterPro"/>
</dbReference>
<dbReference type="Pfam" id="PF13456">
    <property type="entry name" value="RVT_3"/>
    <property type="match status" value="1"/>
</dbReference>
<comment type="caution">
    <text evidence="2">The sequence shown here is derived from an EMBL/GenBank/DDBJ whole genome shotgun (WGS) entry which is preliminary data.</text>
</comment>
<keyword evidence="3" id="KW-1185">Reference proteome</keyword>
<name>A0AA39W358_ACESA</name>
<dbReference type="Proteomes" id="UP001168877">
    <property type="component" value="Unassembled WGS sequence"/>
</dbReference>
<sequence length="72" mass="7642">MATGGQRLVAIFEIINGYSPQVVEALAILRGIDFAIDTCLVPAAIESDELRVVNLSKACDPNANPASLNKSR</sequence>
<proteinExistence type="predicted"/>
<reference evidence="2" key="1">
    <citation type="journal article" date="2022" name="Plant J.">
        <title>Strategies of tolerance reflected in two North American maple genomes.</title>
        <authorList>
            <person name="McEvoy S.L."/>
            <person name="Sezen U.U."/>
            <person name="Trouern-Trend A."/>
            <person name="McMahon S.M."/>
            <person name="Schaberg P.G."/>
            <person name="Yang J."/>
            <person name="Wegrzyn J.L."/>
            <person name="Swenson N.G."/>
        </authorList>
    </citation>
    <scope>NUCLEOTIDE SEQUENCE</scope>
    <source>
        <strain evidence="2">NS2018</strain>
    </source>
</reference>
<dbReference type="GO" id="GO:0004523">
    <property type="term" value="F:RNA-DNA hybrid ribonuclease activity"/>
    <property type="evidence" value="ECO:0007669"/>
    <property type="project" value="InterPro"/>
</dbReference>
<dbReference type="InterPro" id="IPR002156">
    <property type="entry name" value="RNaseH_domain"/>
</dbReference>
<organism evidence="2 3">
    <name type="scientific">Acer saccharum</name>
    <name type="common">Sugar maple</name>
    <dbReference type="NCBI Taxonomy" id="4024"/>
    <lineage>
        <taxon>Eukaryota</taxon>
        <taxon>Viridiplantae</taxon>
        <taxon>Streptophyta</taxon>
        <taxon>Embryophyta</taxon>
        <taxon>Tracheophyta</taxon>
        <taxon>Spermatophyta</taxon>
        <taxon>Magnoliopsida</taxon>
        <taxon>eudicotyledons</taxon>
        <taxon>Gunneridae</taxon>
        <taxon>Pentapetalae</taxon>
        <taxon>rosids</taxon>
        <taxon>malvids</taxon>
        <taxon>Sapindales</taxon>
        <taxon>Sapindaceae</taxon>
        <taxon>Hippocastanoideae</taxon>
        <taxon>Acereae</taxon>
        <taxon>Acer</taxon>
    </lineage>
</organism>
<reference evidence="2" key="2">
    <citation type="submission" date="2023-06" db="EMBL/GenBank/DDBJ databases">
        <authorList>
            <person name="Swenson N.G."/>
            <person name="Wegrzyn J.L."/>
            <person name="Mcevoy S.L."/>
        </authorList>
    </citation>
    <scope>NUCLEOTIDE SEQUENCE</scope>
    <source>
        <strain evidence="2">NS2018</strain>
        <tissue evidence="2">Leaf</tissue>
    </source>
</reference>
<feature type="domain" description="RNase H type-1" evidence="1">
    <location>
        <begin position="6"/>
        <end position="58"/>
    </location>
</feature>
<evidence type="ECO:0000313" key="3">
    <source>
        <dbReference type="Proteomes" id="UP001168877"/>
    </source>
</evidence>
<gene>
    <name evidence="2" type="ORF">LWI29_019382</name>
</gene>
<evidence type="ECO:0000313" key="2">
    <source>
        <dbReference type="EMBL" id="KAK0600898.1"/>
    </source>
</evidence>
<dbReference type="AlphaFoldDB" id="A0AA39W358"/>
<accession>A0AA39W358</accession>
<dbReference type="EMBL" id="JAUESC010000003">
    <property type="protein sequence ID" value="KAK0600898.1"/>
    <property type="molecule type" value="Genomic_DNA"/>
</dbReference>
<protein>
    <recommendedName>
        <fullName evidence="1">RNase H type-1 domain-containing protein</fullName>
    </recommendedName>
</protein>
<evidence type="ECO:0000259" key="1">
    <source>
        <dbReference type="Pfam" id="PF13456"/>
    </source>
</evidence>